<keyword evidence="1" id="KW-0472">Membrane</keyword>
<dbReference type="Proteomes" id="UP001365405">
    <property type="component" value="Unassembled WGS sequence"/>
</dbReference>
<keyword evidence="1" id="KW-1133">Transmembrane helix</keyword>
<dbReference type="PANTHER" id="PTHR38034">
    <property type="entry name" value="INNER MEMBRANE PROTEIN YPJD"/>
    <property type="match status" value="1"/>
</dbReference>
<evidence type="ECO:0000256" key="1">
    <source>
        <dbReference type="SAM" id="Phobius"/>
    </source>
</evidence>
<proteinExistence type="predicted"/>
<feature type="transmembrane region" description="Helical" evidence="1">
    <location>
        <begin position="42"/>
        <end position="60"/>
    </location>
</feature>
<accession>A0ABU9CNT6</accession>
<keyword evidence="1" id="KW-0812">Transmembrane</keyword>
<feature type="transmembrane region" description="Helical" evidence="1">
    <location>
        <begin position="204"/>
        <end position="226"/>
    </location>
</feature>
<protein>
    <submittedName>
        <fullName evidence="3">Cytochrome c biogenesis protein CcsA</fullName>
    </submittedName>
</protein>
<dbReference type="InterPro" id="IPR002541">
    <property type="entry name" value="Cyt_c_assembly"/>
</dbReference>
<dbReference type="Pfam" id="PF01578">
    <property type="entry name" value="Cytochrom_C_asm"/>
    <property type="match status" value="1"/>
</dbReference>
<comment type="caution">
    <text evidence="3">The sequence shown here is derived from an EMBL/GenBank/DDBJ whole genome shotgun (WGS) entry which is preliminary data.</text>
</comment>
<dbReference type="PANTHER" id="PTHR38034:SF1">
    <property type="entry name" value="INNER MEMBRANE PROTEIN YPJD"/>
    <property type="match status" value="1"/>
</dbReference>
<feature type="transmembrane region" description="Helical" evidence="1">
    <location>
        <begin position="105"/>
        <end position="122"/>
    </location>
</feature>
<keyword evidence="4" id="KW-1185">Reference proteome</keyword>
<evidence type="ECO:0000313" key="4">
    <source>
        <dbReference type="Proteomes" id="UP001365405"/>
    </source>
</evidence>
<feature type="transmembrane region" description="Helical" evidence="1">
    <location>
        <begin position="72"/>
        <end position="93"/>
    </location>
</feature>
<name>A0ABU9CNT6_9BURK</name>
<dbReference type="InterPro" id="IPR052372">
    <property type="entry name" value="YpjD/HemX"/>
</dbReference>
<evidence type="ECO:0000313" key="3">
    <source>
        <dbReference type="EMBL" id="MEK8053485.1"/>
    </source>
</evidence>
<feature type="transmembrane region" description="Helical" evidence="1">
    <location>
        <begin position="134"/>
        <end position="157"/>
    </location>
</feature>
<feature type="transmembrane region" description="Helical" evidence="1">
    <location>
        <begin position="12"/>
        <end position="35"/>
    </location>
</feature>
<feature type="transmembrane region" description="Helical" evidence="1">
    <location>
        <begin position="232"/>
        <end position="250"/>
    </location>
</feature>
<dbReference type="EMBL" id="JBBUTH010000011">
    <property type="protein sequence ID" value="MEK8053485.1"/>
    <property type="molecule type" value="Genomic_DNA"/>
</dbReference>
<sequence>MILPFAPTASLGVAPLALALVAVFAYAVAALPAPVAGGTARLPAPALVAGWLLHAVLLVLDVGGWGRETPGARLGFGPVLSLSVWLVLAVHAVESRLVPLPAVRRALAVVGAAAVLLAWAFPGEVHVLASPWAPLHWVLGVASYGLFGAAVLHATMLDSAERAMRSRAGLLATASGQVGLPGRAAGAGPMGMPLLRLERLTFRFVEAGFVVLTAALVLGVMTAAPFRFNHKTVFSLLGWAVVAALLIGRHRQGWRGRRATRWLYVGAALLLLAYVGSRFVFEVVLGRAAA</sequence>
<evidence type="ECO:0000259" key="2">
    <source>
        <dbReference type="Pfam" id="PF01578"/>
    </source>
</evidence>
<organism evidence="3 4">
    <name type="scientific">Pseudaquabacterium inlustre</name>
    <dbReference type="NCBI Taxonomy" id="2984192"/>
    <lineage>
        <taxon>Bacteria</taxon>
        <taxon>Pseudomonadati</taxon>
        <taxon>Pseudomonadota</taxon>
        <taxon>Betaproteobacteria</taxon>
        <taxon>Burkholderiales</taxon>
        <taxon>Sphaerotilaceae</taxon>
        <taxon>Pseudaquabacterium</taxon>
    </lineage>
</organism>
<reference evidence="3 4" key="1">
    <citation type="submission" date="2024-04" db="EMBL/GenBank/DDBJ databases">
        <title>Novel species of the genus Ideonella isolated from streams.</title>
        <authorList>
            <person name="Lu H."/>
        </authorList>
    </citation>
    <scope>NUCLEOTIDE SEQUENCE [LARGE SCALE GENOMIC DNA]</scope>
    <source>
        <strain evidence="3 4">DXS22W</strain>
    </source>
</reference>
<feature type="domain" description="Cytochrome c assembly protein" evidence="2">
    <location>
        <begin position="83"/>
        <end position="283"/>
    </location>
</feature>
<gene>
    <name evidence="3" type="primary">ccsA</name>
    <name evidence="3" type="ORF">AACH10_24730</name>
</gene>
<feature type="transmembrane region" description="Helical" evidence="1">
    <location>
        <begin position="262"/>
        <end position="281"/>
    </location>
</feature>
<dbReference type="RefSeq" id="WP_341413213.1">
    <property type="nucleotide sequence ID" value="NZ_JBBUTH010000011.1"/>
</dbReference>